<keyword evidence="3" id="KW-0233">DNA recombination</keyword>
<organism evidence="5">
    <name type="scientific">candidate division WOR-3 bacterium</name>
    <dbReference type="NCBI Taxonomy" id="2052148"/>
    <lineage>
        <taxon>Bacteria</taxon>
        <taxon>Bacteria division WOR-3</taxon>
    </lineage>
</organism>
<dbReference type="Pfam" id="PF00589">
    <property type="entry name" value="Phage_integrase"/>
    <property type="match status" value="1"/>
</dbReference>
<evidence type="ECO:0000259" key="4">
    <source>
        <dbReference type="PROSITE" id="PS51898"/>
    </source>
</evidence>
<dbReference type="InterPro" id="IPR002104">
    <property type="entry name" value="Integrase_catalytic"/>
</dbReference>
<evidence type="ECO:0000313" key="5">
    <source>
        <dbReference type="EMBL" id="HHF57809.1"/>
    </source>
</evidence>
<dbReference type="InterPro" id="IPR011010">
    <property type="entry name" value="DNA_brk_join_enz"/>
</dbReference>
<dbReference type="InterPro" id="IPR050090">
    <property type="entry name" value="Tyrosine_recombinase_XerCD"/>
</dbReference>
<reference evidence="5" key="1">
    <citation type="journal article" date="2020" name="mSystems">
        <title>Genome- and Community-Level Interaction Insights into Carbon Utilization and Element Cycling Functions of Hydrothermarchaeota in Hydrothermal Sediment.</title>
        <authorList>
            <person name="Zhou Z."/>
            <person name="Liu Y."/>
            <person name="Xu W."/>
            <person name="Pan J."/>
            <person name="Luo Z.H."/>
            <person name="Li M."/>
        </authorList>
    </citation>
    <scope>NUCLEOTIDE SEQUENCE [LARGE SCALE GENOMIC DNA]</scope>
    <source>
        <strain evidence="5">HyVt-94</strain>
    </source>
</reference>
<dbReference type="EMBL" id="DRTV01000010">
    <property type="protein sequence ID" value="HHF57809.1"/>
    <property type="molecule type" value="Genomic_DNA"/>
</dbReference>
<dbReference type="GO" id="GO:0015074">
    <property type="term" value="P:DNA integration"/>
    <property type="evidence" value="ECO:0007669"/>
    <property type="project" value="InterPro"/>
</dbReference>
<dbReference type="PROSITE" id="PS51898">
    <property type="entry name" value="TYR_RECOMBINASE"/>
    <property type="match status" value="1"/>
</dbReference>
<name>A0A7C5DZU3_UNCW3</name>
<accession>A0A7C5DZU3</accession>
<evidence type="ECO:0000256" key="2">
    <source>
        <dbReference type="ARBA" id="ARBA00023125"/>
    </source>
</evidence>
<dbReference type="GO" id="GO:0006310">
    <property type="term" value="P:DNA recombination"/>
    <property type="evidence" value="ECO:0007669"/>
    <property type="project" value="UniProtKB-KW"/>
</dbReference>
<dbReference type="PANTHER" id="PTHR30349">
    <property type="entry name" value="PHAGE INTEGRASE-RELATED"/>
    <property type="match status" value="1"/>
</dbReference>
<gene>
    <name evidence="5" type="ORF">ENL41_00110</name>
</gene>
<sequence length="78" mass="8778">TNACKKAGITKEVSVHSLRHSFATHLLESGVDLRCIQEILDHKSSKTTEIYTHVSTKNFSNIRNPLDNILDKKRGDES</sequence>
<dbReference type="SUPFAM" id="SSF56349">
    <property type="entry name" value="DNA breaking-rejoining enzymes"/>
    <property type="match status" value="1"/>
</dbReference>
<evidence type="ECO:0000256" key="1">
    <source>
        <dbReference type="ARBA" id="ARBA00008857"/>
    </source>
</evidence>
<evidence type="ECO:0000256" key="3">
    <source>
        <dbReference type="ARBA" id="ARBA00023172"/>
    </source>
</evidence>
<dbReference type="PANTHER" id="PTHR30349:SF41">
    <property type="entry name" value="INTEGRASE_RECOMBINASE PROTEIN MJ0367-RELATED"/>
    <property type="match status" value="1"/>
</dbReference>
<dbReference type="AlphaFoldDB" id="A0A7C5DZU3"/>
<feature type="non-terminal residue" evidence="5">
    <location>
        <position position="1"/>
    </location>
</feature>
<protein>
    <submittedName>
        <fullName evidence="5">Integrase</fullName>
    </submittedName>
</protein>
<keyword evidence="2" id="KW-0238">DNA-binding</keyword>
<dbReference type="Gene3D" id="1.10.443.10">
    <property type="entry name" value="Intergrase catalytic core"/>
    <property type="match status" value="1"/>
</dbReference>
<comment type="similarity">
    <text evidence="1">Belongs to the 'phage' integrase family.</text>
</comment>
<feature type="domain" description="Tyr recombinase" evidence="4">
    <location>
        <begin position="1"/>
        <end position="64"/>
    </location>
</feature>
<dbReference type="GO" id="GO:0003677">
    <property type="term" value="F:DNA binding"/>
    <property type="evidence" value="ECO:0007669"/>
    <property type="project" value="UniProtKB-KW"/>
</dbReference>
<dbReference type="Proteomes" id="UP000886014">
    <property type="component" value="Unassembled WGS sequence"/>
</dbReference>
<comment type="caution">
    <text evidence="5">The sequence shown here is derived from an EMBL/GenBank/DDBJ whole genome shotgun (WGS) entry which is preliminary data.</text>
</comment>
<proteinExistence type="inferred from homology"/>
<dbReference type="InterPro" id="IPR013762">
    <property type="entry name" value="Integrase-like_cat_sf"/>
</dbReference>